<dbReference type="EMBL" id="BQKI01000017">
    <property type="protein sequence ID" value="GJN10048.1"/>
    <property type="molecule type" value="Genomic_DNA"/>
</dbReference>
<proteinExistence type="predicted"/>
<reference evidence="2" key="1">
    <citation type="journal article" date="2018" name="DNA Res.">
        <title>Multiple hybrid de novo genome assembly of finger millet, an orphan allotetraploid crop.</title>
        <authorList>
            <person name="Hatakeyama M."/>
            <person name="Aluri S."/>
            <person name="Balachadran M.T."/>
            <person name="Sivarajan S.R."/>
            <person name="Patrignani A."/>
            <person name="Gruter S."/>
            <person name="Poveda L."/>
            <person name="Shimizu-Inatsugi R."/>
            <person name="Baeten J."/>
            <person name="Francoijs K.J."/>
            <person name="Nataraja K.N."/>
            <person name="Reddy Y.A.N."/>
            <person name="Phadnis S."/>
            <person name="Ravikumar R.L."/>
            <person name="Schlapbach R."/>
            <person name="Sreeman S.M."/>
            <person name="Shimizu K.K."/>
        </authorList>
    </citation>
    <scope>NUCLEOTIDE SEQUENCE</scope>
</reference>
<organism evidence="2 3">
    <name type="scientific">Eleusine coracana subsp. coracana</name>
    <dbReference type="NCBI Taxonomy" id="191504"/>
    <lineage>
        <taxon>Eukaryota</taxon>
        <taxon>Viridiplantae</taxon>
        <taxon>Streptophyta</taxon>
        <taxon>Embryophyta</taxon>
        <taxon>Tracheophyta</taxon>
        <taxon>Spermatophyta</taxon>
        <taxon>Magnoliopsida</taxon>
        <taxon>Liliopsida</taxon>
        <taxon>Poales</taxon>
        <taxon>Poaceae</taxon>
        <taxon>PACMAD clade</taxon>
        <taxon>Chloridoideae</taxon>
        <taxon>Cynodonteae</taxon>
        <taxon>Eleusininae</taxon>
        <taxon>Eleusine</taxon>
    </lineage>
</organism>
<reference evidence="2" key="2">
    <citation type="submission" date="2021-12" db="EMBL/GenBank/DDBJ databases">
        <title>Resequencing data analysis of finger millet.</title>
        <authorList>
            <person name="Hatakeyama M."/>
            <person name="Aluri S."/>
            <person name="Balachadran M.T."/>
            <person name="Sivarajan S.R."/>
            <person name="Poveda L."/>
            <person name="Shimizu-Inatsugi R."/>
            <person name="Schlapbach R."/>
            <person name="Sreeman S.M."/>
            <person name="Shimizu K.K."/>
        </authorList>
    </citation>
    <scope>NUCLEOTIDE SEQUENCE</scope>
</reference>
<protein>
    <submittedName>
        <fullName evidence="2">Uncharacterized protein</fullName>
    </submittedName>
</protein>
<sequence length="161" mass="18155">MADNMPSQEEDALKVHSQARSSSDDEGSREHWEEPEDPHPPLPKEHQLASPDPHFVPQDETSTKCPSAISSRGCDDEALEQQVEEVPAQGSTHKRKRGQRSVNKAEGIYEVTALDPKDGEPIEPAGVDAKWRNRCGKVVRDHCKITWQDWRQVPNGRKEDM</sequence>
<dbReference type="Proteomes" id="UP001054889">
    <property type="component" value="Unassembled WGS sequence"/>
</dbReference>
<evidence type="ECO:0000256" key="1">
    <source>
        <dbReference type="SAM" id="MobiDB-lite"/>
    </source>
</evidence>
<feature type="compositionally biased region" description="Polar residues" evidence="1">
    <location>
        <begin position="59"/>
        <end position="70"/>
    </location>
</feature>
<accession>A0AAV5DGJ6</accession>
<gene>
    <name evidence="2" type="primary">ga28107</name>
    <name evidence="2" type="ORF">PR202_ga28107</name>
</gene>
<feature type="region of interest" description="Disordered" evidence="1">
    <location>
        <begin position="1"/>
        <end position="77"/>
    </location>
</feature>
<keyword evidence="3" id="KW-1185">Reference proteome</keyword>
<dbReference type="AlphaFoldDB" id="A0AAV5DGJ6"/>
<name>A0AAV5DGJ6_ELECO</name>
<feature type="compositionally biased region" description="Basic and acidic residues" evidence="1">
    <location>
        <begin position="22"/>
        <end position="47"/>
    </location>
</feature>
<evidence type="ECO:0000313" key="3">
    <source>
        <dbReference type="Proteomes" id="UP001054889"/>
    </source>
</evidence>
<comment type="caution">
    <text evidence="2">The sequence shown here is derived from an EMBL/GenBank/DDBJ whole genome shotgun (WGS) entry which is preliminary data.</text>
</comment>
<evidence type="ECO:0000313" key="2">
    <source>
        <dbReference type="EMBL" id="GJN10048.1"/>
    </source>
</evidence>